<protein>
    <submittedName>
        <fullName evidence="2">Uncharacterized protein</fullName>
    </submittedName>
</protein>
<feature type="region of interest" description="Disordered" evidence="1">
    <location>
        <begin position="33"/>
        <end position="53"/>
    </location>
</feature>
<dbReference type="AlphaFoldDB" id="A0A6G0JP29"/>
<evidence type="ECO:0000313" key="3">
    <source>
        <dbReference type="Proteomes" id="UP000488956"/>
    </source>
</evidence>
<organism evidence="2 3">
    <name type="scientific">Phytophthora fragariae</name>
    <dbReference type="NCBI Taxonomy" id="53985"/>
    <lineage>
        <taxon>Eukaryota</taxon>
        <taxon>Sar</taxon>
        <taxon>Stramenopiles</taxon>
        <taxon>Oomycota</taxon>
        <taxon>Peronosporomycetes</taxon>
        <taxon>Peronosporales</taxon>
        <taxon>Peronosporaceae</taxon>
        <taxon>Phytophthora</taxon>
    </lineage>
</organism>
<accession>A0A6G0JP29</accession>
<comment type="caution">
    <text evidence="2">The sequence shown here is derived from an EMBL/GenBank/DDBJ whole genome shotgun (WGS) entry which is preliminary data.</text>
</comment>
<dbReference type="Proteomes" id="UP000488956">
    <property type="component" value="Unassembled WGS sequence"/>
</dbReference>
<feature type="compositionally biased region" description="Basic residues" evidence="1">
    <location>
        <begin position="40"/>
        <end position="50"/>
    </location>
</feature>
<evidence type="ECO:0000313" key="2">
    <source>
        <dbReference type="EMBL" id="KAE9062336.1"/>
    </source>
</evidence>
<gene>
    <name evidence="2" type="ORF">PF010_g29445</name>
</gene>
<evidence type="ECO:0000256" key="1">
    <source>
        <dbReference type="SAM" id="MobiDB-lite"/>
    </source>
</evidence>
<reference evidence="2 3" key="1">
    <citation type="submission" date="2018-09" db="EMBL/GenBank/DDBJ databases">
        <title>Genomic investigation of the strawberry pathogen Phytophthora fragariae indicates pathogenicity is determined by transcriptional variation in three key races.</title>
        <authorList>
            <person name="Adams T.M."/>
            <person name="Armitage A.D."/>
            <person name="Sobczyk M.K."/>
            <person name="Bates H.J."/>
            <person name="Dunwell J.M."/>
            <person name="Nellist C.F."/>
            <person name="Harrison R.J."/>
        </authorList>
    </citation>
    <scope>NUCLEOTIDE SEQUENCE [LARGE SCALE GENOMIC DNA]</scope>
    <source>
        <strain evidence="2 3">ONT-3</strain>
    </source>
</reference>
<sequence>MSSRPSSVVLAACASWSSPLRGLSRLAIFCRPGGRSSGRSTRRPPARRNPCRPATAASCPVLRVLISLVFAVVRCCCLHSPLPSFAGCCPSVSADRAIVLHTITIPSTVERQKTCMTRTKLMHNCDKTHPSLDHLDGLFCHFWSISTVLHLLLEFMLCRACRASIADSVAYNTVGVSLSTVPTAISSIMVVVNRLQPYDCTTSTCASA</sequence>
<dbReference type="EMBL" id="QXFX01004921">
    <property type="protein sequence ID" value="KAE9062336.1"/>
    <property type="molecule type" value="Genomic_DNA"/>
</dbReference>
<name>A0A6G0JP29_9STRA</name>
<proteinExistence type="predicted"/>